<dbReference type="PRINTS" id="PR00420">
    <property type="entry name" value="RNGMNOXGNASE"/>
</dbReference>
<dbReference type="RefSeq" id="WP_188525148.1">
    <property type="nucleotide sequence ID" value="NZ_BMDG01000015.1"/>
</dbReference>
<feature type="domain" description="FAD-binding" evidence="1">
    <location>
        <begin position="3"/>
        <end position="61"/>
    </location>
</feature>
<organism evidence="2 3">
    <name type="scientific">Isoptericola cucumis</name>
    <dbReference type="NCBI Taxonomy" id="1776856"/>
    <lineage>
        <taxon>Bacteria</taxon>
        <taxon>Bacillati</taxon>
        <taxon>Actinomycetota</taxon>
        <taxon>Actinomycetes</taxon>
        <taxon>Micrococcales</taxon>
        <taxon>Promicromonosporaceae</taxon>
        <taxon>Isoptericola</taxon>
    </lineage>
</organism>
<evidence type="ECO:0000313" key="3">
    <source>
        <dbReference type="Proteomes" id="UP000632535"/>
    </source>
</evidence>
<dbReference type="PANTHER" id="PTHR42685:SF19">
    <property type="entry name" value="POSSIBLE OXIDOREDUCTASE"/>
    <property type="match status" value="1"/>
</dbReference>
<dbReference type="InterPro" id="IPR002938">
    <property type="entry name" value="FAD-bd"/>
</dbReference>
<gene>
    <name evidence="2" type="ORF">GCM10007368_36250</name>
</gene>
<evidence type="ECO:0000259" key="1">
    <source>
        <dbReference type="Pfam" id="PF01494"/>
    </source>
</evidence>
<dbReference type="InterPro" id="IPR050407">
    <property type="entry name" value="Geranylgeranyl_reductase"/>
</dbReference>
<dbReference type="Proteomes" id="UP000632535">
    <property type="component" value="Unassembled WGS sequence"/>
</dbReference>
<dbReference type="Gene3D" id="3.50.50.60">
    <property type="entry name" value="FAD/NAD(P)-binding domain"/>
    <property type="match status" value="1"/>
</dbReference>
<comment type="caution">
    <text evidence="2">The sequence shown here is derived from an EMBL/GenBank/DDBJ whole genome shotgun (WGS) entry which is preliminary data.</text>
</comment>
<dbReference type="Pfam" id="PF01494">
    <property type="entry name" value="FAD_binding_3"/>
    <property type="match status" value="1"/>
</dbReference>
<keyword evidence="3" id="KW-1185">Reference proteome</keyword>
<accession>A0ABQ2BDC7</accession>
<dbReference type="SUPFAM" id="SSF51905">
    <property type="entry name" value="FAD/NAD(P)-binding domain"/>
    <property type="match status" value="1"/>
</dbReference>
<evidence type="ECO:0000313" key="2">
    <source>
        <dbReference type="EMBL" id="GGI11449.1"/>
    </source>
</evidence>
<sequence>MPDADVLVVGGGPVGLAAAIEARLVGLDVVVLEPRTAPVDKACGEGLMPGTLAAVRRLGAEAPGWPLRGISYRQDGRVADHLFAAGPGRGVRRTLLHAALHDAATAAGAVVLPRRAGPLVEDADGVATAGVRARWLLACDGLHSRVRREAGLEARDDQGRGTRARPRRFGLRRHFRVAPWTDLVEVHWGPRVEAYVTPVADDLVGVALLGPPGTDFDTELATLPELAVRLAGAAPDGPVRGAGPLRVRSTARTRGRVRLVGDASGYVDALTGEGLRVGLAQARAAVAHLTDAAAYERAWSRATRDYRLLTGGLVAAATSRLRRGVVPAAARLPRTYGAVVERLAR</sequence>
<proteinExistence type="predicted"/>
<dbReference type="InterPro" id="IPR036188">
    <property type="entry name" value="FAD/NAD-bd_sf"/>
</dbReference>
<dbReference type="EMBL" id="BMDG01000015">
    <property type="protein sequence ID" value="GGI11449.1"/>
    <property type="molecule type" value="Genomic_DNA"/>
</dbReference>
<protein>
    <submittedName>
        <fullName evidence="2">Oxidoreductase</fullName>
    </submittedName>
</protein>
<name>A0ABQ2BDC7_9MICO</name>
<dbReference type="PANTHER" id="PTHR42685">
    <property type="entry name" value="GERANYLGERANYL DIPHOSPHATE REDUCTASE"/>
    <property type="match status" value="1"/>
</dbReference>
<reference evidence="3" key="1">
    <citation type="journal article" date="2019" name="Int. J. Syst. Evol. Microbiol.">
        <title>The Global Catalogue of Microorganisms (GCM) 10K type strain sequencing project: providing services to taxonomists for standard genome sequencing and annotation.</title>
        <authorList>
            <consortium name="The Broad Institute Genomics Platform"/>
            <consortium name="The Broad Institute Genome Sequencing Center for Infectious Disease"/>
            <person name="Wu L."/>
            <person name="Ma J."/>
        </authorList>
    </citation>
    <scope>NUCLEOTIDE SEQUENCE [LARGE SCALE GENOMIC DNA]</scope>
    <source>
        <strain evidence="3">CCM 8653</strain>
    </source>
</reference>